<dbReference type="EMBL" id="CM002297">
    <property type="protein sequence ID" value="ESW06357.1"/>
    <property type="molecule type" value="Genomic_DNA"/>
</dbReference>
<accession>V7AL98</accession>
<keyword evidence="1" id="KW-0812">Transmembrane</keyword>
<dbReference type="Gramene" id="ESW06357">
    <property type="protein sequence ID" value="ESW06357"/>
    <property type="gene ID" value="PHAVU_010G041300g"/>
</dbReference>
<protein>
    <submittedName>
        <fullName evidence="2">Uncharacterized protein</fullName>
    </submittedName>
</protein>
<sequence>MDLCLGLFDTLVRIIVVSHIKIFVVVNNFQDFARSGKRGCVQLGPRKLPHISKHSKIFKGSVKLVFFYSWIYQFLVSMMQIL</sequence>
<keyword evidence="1" id="KW-1133">Transmembrane helix</keyword>
<feature type="transmembrane region" description="Helical" evidence="1">
    <location>
        <begin position="12"/>
        <end position="29"/>
    </location>
</feature>
<reference evidence="3" key="1">
    <citation type="journal article" date="2014" name="Nat. Genet.">
        <title>A reference genome for common bean and genome-wide analysis of dual domestications.</title>
        <authorList>
            <person name="Schmutz J."/>
            <person name="McClean P.E."/>
            <person name="Mamidi S."/>
            <person name="Wu G.A."/>
            <person name="Cannon S.B."/>
            <person name="Grimwood J."/>
            <person name="Jenkins J."/>
            <person name="Shu S."/>
            <person name="Song Q."/>
            <person name="Chavarro C."/>
            <person name="Torres-Torres M."/>
            <person name="Geffroy V."/>
            <person name="Moghaddam S.M."/>
            <person name="Gao D."/>
            <person name="Abernathy B."/>
            <person name="Barry K."/>
            <person name="Blair M."/>
            <person name="Brick M.A."/>
            <person name="Chovatia M."/>
            <person name="Gepts P."/>
            <person name="Goodstein D.M."/>
            <person name="Gonzales M."/>
            <person name="Hellsten U."/>
            <person name="Hyten D.L."/>
            <person name="Jia G."/>
            <person name="Kelly J.D."/>
            <person name="Kudrna D."/>
            <person name="Lee R."/>
            <person name="Richard M.M."/>
            <person name="Miklas P.N."/>
            <person name="Osorno J.M."/>
            <person name="Rodrigues J."/>
            <person name="Thareau V."/>
            <person name="Urrea C.A."/>
            <person name="Wang M."/>
            <person name="Yu Y."/>
            <person name="Zhang M."/>
            <person name="Wing R.A."/>
            <person name="Cregan P.B."/>
            <person name="Rokhsar D.S."/>
            <person name="Jackson S.A."/>
        </authorList>
    </citation>
    <scope>NUCLEOTIDE SEQUENCE [LARGE SCALE GENOMIC DNA]</scope>
    <source>
        <strain evidence="3">cv. G19833</strain>
    </source>
</reference>
<dbReference type="Proteomes" id="UP000000226">
    <property type="component" value="Chromosome 10"/>
</dbReference>
<organism evidence="2 3">
    <name type="scientific">Phaseolus vulgaris</name>
    <name type="common">Kidney bean</name>
    <name type="synonym">French bean</name>
    <dbReference type="NCBI Taxonomy" id="3885"/>
    <lineage>
        <taxon>Eukaryota</taxon>
        <taxon>Viridiplantae</taxon>
        <taxon>Streptophyta</taxon>
        <taxon>Embryophyta</taxon>
        <taxon>Tracheophyta</taxon>
        <taxon>Spermatophyta</taxon>
        <taxon>Magnoliopsida</taxon>
        <taxon>eudicotyledons</taxon>
        <taxon>Gunneridae</taxon>
        <taxon>Pentapetalae</taxon>
        <taxon>rosids</taxon>
        <taxon>fabids</taxon>
        <taxon>Fabales</taxon>
        <taxon>Fabaceae</taxon>
        <taxon>Papilionoideae</taxon>
        <taxon>50 kb inversion clade</taxon>
        <taxon>NPAAA clade</taxon>
        <taxon>indigoferoid/millettioid clade</taxon>
        <taxon>Phaseoleae</taxon>
        <taxon>Phaseolus</taxon>
    </lineage>
</organism>
<keyword evidence="1" id="KW-0472">Membrane</keyword>
<feature type="transmembrane region" description="Helical" evidence="1">
    <location>
        <begin position="62"/>
        <end position="81"/>
    </location>
</feature>
<name>V7AL98_PHAVU</name>
<dbReference type="AlphaFoldDB" id="V7AL98"/>
<keyword evidence="3" id="KW-1185">Reference proteome</keyword>
<gene>
    <name evidence="2" type="ORF">PHAVU_010G041300g</name>
</gene>
<evidence type="ECO:0000313" key="3">
    <source>
        <dbReference type="Proteomes" id="UP000000226"/>
    </source>
</evidence>
<evidence type="ECO:0000313" key="2">
    <source>
        <dbReference type="EMBL" id="ESW06357.1"/>
    </source>
</evidence>
<proteinExistence type="predicted"/>
<evidence type="ECO:0000256" key="1">
    <source>
        <dbReference type="SAM" id="Phobius"/>
    </source>
</evidence>